<protein>
    <submittedName>
        <fullName evidence="1">Uncharacterized protein</fullName>
    </submittedName>
</protein>
<organism evidence="1">
    <name type="scientific">Arundo donax</name>
    <name type="common">Giant reed</name>
    <name type="synonym">Donax arundinaceus</name>
    <dbReference type="NCBI Taxonomy" id="35708"/>
    <lineage>
        <taxon>Eukaryota</taxon>
        <taxon>Viridiplantae</taxon>
        <taxon>Streptophyta</taxon>
        <taxon>Embryophyta</taxon>
        <taxon>Tracheophyta</taxon>
        <taxon>Spermatophyta</taxon>
        <taxon>Magnoliopsida</taxon>
        <taxon>Liliopsida</taxon>
        <taxon>Poales</taxon>
        <taxon>Poaceae</taxon>
        <taxon>PACMAD clade</taxon>
        <taxon>Arundinoideae</taxon>
        <taxon>Arundineae</taxon>
        <taxon>Arundo</taxon>
    </lineage>
</organism>
<name>A0A0A8XX27_ARUDO</name>
<proteinExistence type="predicted"/>
<accession>A0A0A8XX27</accession>
<dbReference type="EMBL" id="GBRH01281638">
    <property type="protein sequence ID" value="JAD16257.1"/>
    <property type="molecule type" value="Transcribed_RNA"/>
</dbReference>
<sequence length="82" mass="9619">MVLVGDLVCFRSTRSDTQSMWGRVDPLDFASIFVCKMETDFGFLIFVCNMWGLCWFHDIREPVDLGWNCGRCCNMLIWEIKL</sequence>
<dbReference type="EMBL" id="GBRH01205619">
    <property type="protein sequence ID" value="JAD92276.1"/>
    <property type="molecule type" value="Transcribed_RNA"/>
</dbReference>
<reference evidence="1" key="2">
    <citation type="journal article" date="2015" name="Data Brief">
        <title>Shoot transcriptome of the giant reed, Arundo donax.</title>
        <authorList>
            <person name="Barrero R.A."/>
            <person name="Guerrero F.D."/>
            <person name="Moolhuijzen P."/>
            <person name="Goolsby J.A."/>
            <person name="Tidwell J."/>
            <person name="Bellgard S.E."/>
            <person name="Bellgard M.I."/>
        </authorList>
    </citation>
    <scope>NUCLEOTIDE SEQUENCE</scope>
    <source>
        <tissue evidence="1">Shoot tissue taken approximately 20 cm above the soil surface</tissue>
    </source>
</reference>
<evidence type="ECO:0000313" key="1">
    <source>
        <dbReference type="EMBL" id="JAD16257.1"/>
    </source>
</evidence>
<reference evidence="1" key="1">
    <citation type="submission" date="2014-09" db="EMBL/GenBank/DDBJ databases">
        <authorList>
            <person name="Magalhaes I.L.F."/>
            <person name="Oliveira U."/>
            <person name="Santos F.R."/>
            <person name="Vidigal T.H.D.A."/>
            <person name="Brescovit A.D."/>
            <person name="Santos A.J."/>
        </authorList>
    </citation>
    <scope>NUCLEOTIDE SEQUENCE</scope>
    <source>
        <tissue evidence="1">Shoot tissue taken approximately 20 cm above the soil surface</tissue>
    </source>
</reference>
<dbReference type="AlphaFoldDB" id="A0A0A8XX27"/>